<keyword evidence="8" id="KW-1185">Reference proteome</keyword>
<proteinExistence type="predicted"/>
<feature type="transmembrane region" description="Helical" evidence="5">
    <location>
        <begin position="389"/>
        <end position="408"/>
    </location>
</feature>
<dbReference type="Pfam" id="PF04932">
    <property type="entry name" value="Wzy_C"/>
    <property type="match status" value="1"/>
</dbReference>
<feature type="transmembrane region" description="Helical" evidence="5">
    <location>
        <begin position="172"/>
        <end position="190"/>
    </location>
</feature>
<keyword evidence="4 5" id="KW-0472">Membrane</keyword>
<feature type="transmembrane region" description="Helical" evidence="5">
    <location>
        <begin position="451"/>
        <end position="467"/>
    </location>
</feature>
<dbReference type="GO" id="GO:0016020">
    <property type="term" value="C:membrane"/>
    <property type="evidence" value="ECO:0007669"/>
    <property type="project" value="UniProtKB-SubCell"/>
</dbReference>
<feature type="transmembrane region" description="Helical" evidence="5">
    <location>
        <begin position="88"/>
        <end position="105"/>
    </location>
</feature>
<feature type="transmembrane region" description="Helical" evidence="5">
    <location>
        <begin position="258"/>
        <end position="291"/>
    </location>
</feature>
<evidence type="ECO:0000259" key="6">
    <source>
        <dbReference type="Pfam" id="PF04932"/>
    </source>
</evidence>
<dbReference type="InterPro" id="IPR051533">
    <property type="entry name" value="WaaL-like"/>
</dbReference>
<evidence type="ECO:0000256" key="1">
    <source>
        <dbReference type="ARBA" id="ARBA00004141"/>
    </source>
</evidence>
<dbReference type="RefSeq" id="WP_037443328.1">
    <property type="nucleotide sequence ID" value="NZ_JNFF01000102.1"/>
</dbReference>
<feature type="transmembrane region" description="Helical" evidence="5">
    <location>
        <begin position="147"/>
        <end position="165"/>
    </location>
</feature>
<feature type="transmembrane region" description="Helical" evidence="5">
    <location>
        <begin position="228"/>
        <end position="246"/>
    </location>
</feature>
<comment type="subcellular location">
    <subcellularLocation>
        <location evidence="1">Membrane</location>
        <topology evidence="1">Multi-pass membrane protein</topology>
    </subcellularLocation>
</comment>
<feature type="transmembrane region" description="Helical" evidence="5">
    <location>
        <begin position="117"/>
        <end position="135"/>
    </location>
</feature>
<accession>A0A081PDS3</accession>
<organism evidence="7 8">
    <name type="scientific">Pedobacter antarcticus 4BY</name>
    <dbReference type="NCBI Taxonomy" id="1358423"/>
    <lineage>
        <taxon>Bacteria</taxon>
        <taxon>Pseudomonadati</taxon>
        <taxon>Bacteroidota</taxon>
        <taxon>Sphingobacteriia</taxon>
        <taxon>Sphingobacteriales</taxon>
        <taxon>Sphingobacteriaceae</taxon>
        <taxon>Pedobacter</taxon>
    </lineage>
</organism>
<sequence>MVKSSGRERYNKLKIILISIAIALSIGIGVFVGDAGIILPVGAIALAILVGIELYFIKKPNAIIWVLLCFIFTFMILTREIGGGPFGIMQEGIMILGCLTLIFSPDEQNWKTLNNDLCLLMLTWLIISVLEIANPAGASVQGWLQEIRAAALYPFLVVVIGFLVLKRNRDLNVFLGLIIGFSLLAAFNGMKQLYIGLSPGEQRFIDEGGYVTHILFGRLRVFSFYSDAGQFGASQAHIGLIALVLSLGPFKMWKRVLLFIASLILLYGMLISGTRGAIFALIVGVFVALVLSKKFKVMIIGGLIACSFLFVLKYTYIGNSNYEIYRLRTAFDPKEASFNVRITNQQILREYLSTRPLGGGLGVIGVWGLEYNKDKFLSTIAPDSYWVKVWAMYGIVGFVIWFGIMMYILGKCCGIVWNIKDERLKIKMIALTSGFAGILICSYGNEVINTAPSSYIVYISWVLVFLGPKIDEELRKKVNIPLVQD</sequence>
<comment type="caution">
    <text evidence="7">The sequence shown here is derived from an EMBL/GenBank/DDBJ whole genome shotgun (WGS) entry which is preliminary data.</text>
</comment>
<dbReference type="AlphaFoldDB" id="A0A081PDS3"/>
<feature type="domain" description="O-antigen ligase-related" evidence="6">
    <location>
        <begin position="261"/>
        <end position="402"/>
    </location>
</feature>
<feature type="transmembrane region" description="Helical" evidence="5">
    <location>
        <begin position="37"/>
        <end position="56"/>
    </location>
</feature>
<feature type="transmembrane region" description="Helical" evidence="5">
    <location>
        <begin position="351"/>
        <end position="369"/>
    </location>
</feature>
<keyword evidence="2 5" id="KW-0812">Transmembrane</keyword>
<evidence type="ECO:0000313" key="8">
    <source>
        <dbReference type="Proteomes" id="UP000028007"/>
    </source>
</evidence>
<gene>
    <name evidence="7" type="ORF">N180_19580</name>
</gene>
<evidence type="ECO:0000256" key="3">
    <source>
        <dbReference type="ARBA" id="ARBA00022989"/>
    </source>
</evidence>
<name>A0A081PDS3_9SPHI</name>
<dbReference type="OrthoDB" id="783093at2"/>
<feature type="transmembrane region" description="Helical" evidence="5">
    <location>
        <begin position="428"/>
        <end position="445"/>
    </location>
</feature>
<keyword evidence="3 5" id="KW-1133">Transmembrane helix</keyword>
<evidence type="ECO:0000313" key="7">
    <source>
        <dbReference type="EMBL" id="KEQ28846.1"/>
    </source>
</evidence>
<reference evidence="7 8" key="1">
    <citation type="journal article" date="1992" name="Int. J. Syst. Bacteriol.">
        <title>Sphingobacterium antarcticus sp. nov. a Psychrotrophic Bacterium from the Soils of Schirmacher Oasis, Antarctica.</title>
        <authorList>
            <person name="Shivaji S."/>
            <person name="Ray M.K."/>
            <person name="Rao N.S."/>
            <person name="Saiserr L."/>
            <person name="Jagannadham M.V."/>
            <person name="Kumar G.S."/>
            <person name="Reddy G."/>
            <person name="Bhargava P.M."/>
        </authorList>
    </citation>
    <scope>NUCLEOTIDE SEQUENCE [LARGE SCALE GENOMIC DNA]</scope>
    <source>
        <strain evidence="7 8">4BY</strain>
    </source>
</reference>
<dbReference type="Proteomes" id="UP000028007">
    <property type="component" value="Unassembled WGS sequence"/>
</dbReference>
<evidence type="ECO:0000256" key="5">
    <source>
        <dbReference type="SAM" id="Phobius"/>
    </source>
</evidence>
<dbReference type="InterPro" id="IPR007016">
    <property type="entry name" value="O-antigen_ligase-rel_domated"/>
</dbReference>
<feature type="transmembrane region" description="Helical" evidence="5">
    <location>
        <begin position="12"/>
        <end position="31"/>
    </location>
</feature>
<evidence type="ECO:0000256" key="2">
    <source>
        <dbReference type="ARBA" id="ARBA00022692"/>
    </source>
</evidence>
<feature type="transmembrane region" description="Helical" evidence="5">
    <location>
        <begin position="297"/>
        <end position="316"/>
    </location>
</feature>
<dbReference type="eggNOG" id="COG3307">
    <property type="taxonomic scope" value="Bacteria"/>
</dbReference>
<dbReference type="PANTHER" id="PTHR37422">
    <property type="entry name" value="TEICHURONIC ACID BIOSYNTHESIS PROTEIN TUAE"/>
    <property type="match status" value="1"/>
</dbReference>
<dbReference type="PANTHER" id="PTHR37422:SF17">
    <property type="entry name" value="O-ANTIGEN LIGASE"/>
    <property type="match status" value="1"/>
</dbReference>
<protein>
    <recommendedName>
        <fullName evidence="6">O-antigen ligase-related domain-containing protein</fullName>
    </recommendedName>
</protein>
<dbReference type="EMBL" id="JNFF01000102">
    <property type="protein sequence ID" value="KEQ28846.1"/>
    <property type="molecule type" value="Genomic_DNA"/>
</dbReference>
<feature type="transmembrane region" description="Helical" evidence="5">
    <location>
        <begin position="63"/>
        <end position="82"/>
    </location>
</feature>
<evidence type="ECO:0000256" key="4">
    <source>
        <dbReference type="ARBA" id="ARBA00023136"/>
    </source>
</evidence>